<comment type="caution">
    <text evidence="1">The sequence shown here is derived from an EMBL/GenBank/DDBJ whole genome shotgun (WGS) entry which is preliminary data.</text>
</comment>
<keyword evidence="2" id="KW-1185">Reference proteome</keyword>
<evidence type="ECO:0000313" key="2">
    <source>
        <dbReference type="Proteomes" id="UP000616151"/>
    </source>
</evidence>
<name>A0ACC5RAU4_9HYPH</name>
<proteinExistence type="predicted"/>
<gene>
    <name evidence="1" type="ORF">JHL16_25435</name>
</gene>
<organism evidence="1 2">
    <name type="scientific">Taklimakanibacter albus</name>
    <dbReference type="NCBI Taxonomy" id="2800327"/>
    <lineage>
        <taxon>Bacteria</taxon>
        <taxon>Pseudomonadati</taxon>
        <taxon>Pseudomonadota</taxon>
        <taxon>Alphaproteobacteria</taxon>
        <taxon>Hyphomicrobiales</taxon>
        <taxon>Aestuariivirgaceae</taxon>
        <taxon>Taklimakanibacter</taxon>
    </lineage>
</organism>
<reference evidence="1" key="1">
    <citation type="submission" date="2021-01" db="EMBL/GenBank/DDBJ databases">
        <authorList>
            <person name="Sun Q."/>
        </authorList>
    </citation>
    <scope>NUCLEOTIDE SEQUENCE</scope>
    <source>
        <strain evidence="1">YIM B02566</strain>
    </source>
</reference>
<dbReference type="Proteomes" id="UP000616151">
    <property type="component" value="Unassembled WGS sequence"/>
</dbReference>
<evidence type="ECO:0000313" key="1">
    <source>
        <dbReference type="EMBL" id="MBK1869730.1"/>
    </source>
</evidence>
<sequence>MLKEGHGQNGGAASSDTSPDQAGREIRDLRKARRITIKALAERTGLSVGYLSEIERGLAFPNIKALHDIATALGVTISWFFHKDEAKEPEEHSLLVRAANRRRVSFSSGITDELLSPHLRGQLELLMSRFPPGSTSGVEPYSHKGEEAGVVLSGTLEIWVGDKHLVLQEGDSFGFDSSRPHRYSNPGEREAVVIWAITPPSY</sequence>
<dbReference type="EMBL" id="JAENHL010000008">
    <property type="protein sequence ID" value="MBK1869730.1"/>
    <property type="molecule type" value="Genomic_DNA"/>
</dbReference>
<protein>
    <submittedName>
        <fullName evidence="1">Helix-turn-helix transcriptional regulator</fullName>
    </submittedName>
</protein>
<accession>A0ACC5RAU4</accession>